<sequence>MKLSLVEPVFNEEAMLALFYRTVRESEALAPYDVEIVLVNDVCPQPIKLGRFMRVCPKCPDPSTQWG</sequence>
<organism evidence="1 2">
    <name type="scientific">Vreelandella olivaria</name>
    <dbReference type="NCBI Taxonomy" id="390919"/>
    <lineage>
        <taxon>Bacteria</taxon>
        <taxon>Pseudomonadati</taxon>
        <taxon>Pseudomonadota</taxon>
        <taxon>Gammaproteobacteria</taxon>
        <taxon>Oceanospirillales</taxon>
        <taxon>Halomonadaceae</taxon>
        <taxon>Vreelandella</taxon>
    </lineage>
</organism>
<dbReference type="EMBL" id="AP019416">
    <property type="protein sequence ID" value="BBI49704.1"/>
    <property type="molecule type" value="Genomic_DNA"/>
</dbReference>
<dbReference type="Proteomes" id="UP000289555">
    <property type="component" value="Chromosome"/>
</dbReference>
<evidence type="ECO:0008006" key="3">
    <source>
        <dbReference type="Google" id="ProtNLM"/>
    </source>
</evidence>
<proteinExistence type="predicted"/>
<reference evidence="2" key="1">
    <citation type="journal article" date="2019" name="Microbiol. Resour. Announc.">
        <title>Complete Genome Sequence of Halomonas olivaria, a Moderately Halophilic Bacterium Isolated from Olive Processing Effluents, Obtained by Nanopore Sequencing.</title>
        <authorList>
            <person name="Nagata S."/>
            <person name="Ii K.M."/>
            <person name="Tsukimi T."/>
            <person name="Miura M.C."/>
            <person name="Galipon J."/>
            <person name="Arakawa K."/>
        </authorList>
    </citation>
    <scope>NUCLEOTIDE SEQUENCE [LARGE SCALE GENOMIC DNA]</scope>
    <source>
        <strain evidence="2">TYRC17</strain>
    </source>
</reference>
<protein>
    <recommendedName>
        <fullName evidence="3">Glycosyltransferase</fullName>
    </recommendedName>
</protein>
<evidence type="ECO:0000313" key="1">
    <source>
        <dbReference type="EMBL" id="BBI49704.1"/>
    </source>
</evidence>
<evidence type="ECO:0000313" key="2">
    <source>
        <dbReference type="Proteomes" id="UP000289555"/>
    </source>
</evidence>
<accession>A0ABM7GGP8</accession>
<keyword evidence="2" id="KW-1185">Reference proteome</keyword>
<gene>
    <name evidence="1" type="ORF">HORIV_21250</name>
</gene>
<name>A0ABM7GGP8_9GAMM</name>